<dbReference type="PANTHER" id="PTHR42760">
    <property type="entry name" value="SHORT-CHAIN DEHYDROGENASES/REDUCTASES FAMILY MEMBER"/>
    <property type="match status" value="1"/>
</dbReference>
<dbReference type="InterPro" id="IPR036291">
    <property type="entry name" value="NAD(P)-bd_dom_sf"/>
</dbReference>
<dbReference type="RefSeq" id="WP_180284779.1">
    <property type="nucleotide sequence ID" value="NZ_JABFDB010000023.1"/>
</dbReference>
<dbReference type="Proteomes" id="UP000584642">
    <property type="component" value="Unassembled WGS sequence"/>
</dbReference>
<dbReference type="Pfam" id="PF13561">
    <property type="entry name" value="adh_short_C2"/>
    <property type="match status" value="1"/>
</dbReference>
<dbReference type="PANTHER" id="PTHR42760:SF123">
    <property type="entry name" value="OXIDOREDUCTASE"/>
    <property type="match status" value="1"/>
</dbReference>
<protein>
    <submittedName>
        <fullName evidence="2">SDR family oxidoreductase</fullName>
    </submittedName>
</protein>
<evidence type="ECO:0000313" key="2">
    <source>
        <dbReference type="EMBL" id="NYZ23004.1"/>
    </source>
</evidence>
<dbReference type="PRINTS" id="PR00080">
    <property type="entry name" value="SDRFAMILY"/>
</dbReference>
<dbReference type="SUPFAM" id="SSF51735">
    <property type="entry name" value="NAD(P)-binding Rossmann-fold domains"/>
    <property type="match status" value="1"/>
</dbReference>
<proteinExistence type="inferred from homology"/>
<dbReference type="CDD" id="cd05233">
    <property type="entry name" value="SDR_c"/>
    <property type="match status" value="1"/>
</dbReference>
<dbReference type="EMBL" id="JABFDB010000023">
    <property type="protein sequence ID" value="NYZ23004.1"/>
    <property type="molecule type" value="Genomic_DNA"/>
</dbReference>
<dbReference type="InterPro" id="IPR002347">
    <property type="entry name" value="SDR_fam"/>
</dbReference>
<keyword evidence="3" id="KW-1185">Reference proteome</keyword>
<reference evidence="2 3" key="1">
    <citation type="submission" date="2020-05" db="EMBL/GenBank/DDBJ databases">
        <title>Azospirillum oleiclasticum sp. nov, a nitrogen-fixing and heavy crude oil-emulsifying bacterium isolated from the crude oil of Yumen Oilfield.</title>
        <authorList>
            <person name="Wu D."/>
            <person name="Cai M."/>
            <person name="Zhang X."/>
        </authorList>
    </citation>
    <scope>NUCLEOTIDE SEQUENCE [LARGE SCALE GENOMIC DNA]</scope>
    <source>
        <strain evidence="2 3">ROY-1-1-2</strain>
    </source>
</reference>
<gene>
    <name evidence="2" type="ORF">HND93_25130</name>
</gene>
<comment type="caution">
    <text evidence="2">The sequence shown here is derived from an EMBL/GenBank/DDBJ whole genome shotgun (WGS) entry which is preliminary data.</text>
</comment>
<organism evidence="2 3">
    <name type="scientific">Azospirillum oleiclasticum</name>
    <dbReference type="NCBI Taxonomy" id="2735135"/>
    <lineage>
        <taxon>Bacteria</taxon>
        <taxon>Pseudomonadati</taxon>
        <taxon>Pseudomonadota</taxon>
        <taxon>Alphaproteobacteria</taxon>
        <taxon>Rhodospirillales</taxon>
        <taxon>Azospirillaceae</taxon>
        <taxon>Azospirillum</taxon>
    </lineage>
</organism>
<comment type="similarity">
    <text evidence="1">Belongs to the short-chain dehydrogenases/reductases (SDR) family.</text>
</comment>
<name>A0ABX2TFR2_9PROT</name>
<dbReference type="Gene3D" id="3.40.50.720">
    <property type="entry name" value="NAD(P)-binding Rossmann-like Domain"/>
    <property type="match status" value="1"/>
</dbReference>
<sequence length="254" mass="26462">MPFDFTGRIAHVTGAASGIGRAIARAFAAAGATVVATDIDGDGLERLAAELGPAGATRRMDAGSDADIAATTAWISDRFGRLDILVNNAGMAILEPIAAVGDVSFDRQMAVLLKGPMLLTRYSAPLLSRAEDGAIVNIASIAAVIQAHRHAVYSACKAGLVKFTKDAAKEFPAVRSNVVLPGFIDTPILDVYGKGEALDAIKAEVARQVPRGRLGRPEEIADAVLFLCSRHAAYITGAELVVDGGLTSTPLERL</sequence>
<evidence type="ECO:0000256" key="1">
    <source>
        <dbReference type="ARBA" id="ARBA00006484"/>
    </source>
</evidence>
<evidence type="ECO:0000313" key="3">
    <source>
        <dbReference type="Proteomes" id="UP000584642"/>
    </source>
</evidence>
<accession>A0ABX2TFR2</accession>
<dbReference type="PRINTS" id="PR00081">
    <property type="entry name" value="GDHRDH"/>
</dbReference>